<dbReference type="InterPro" id="IPR035906">
    <property type="entry name" value="MetI-like_sf"/>
</dbReference>
<feature type="transmembrane region" description="Helical" evidence="10">
    <location>
        <begin position="163"/>
        <end position="189"/>
    </location>
</feature>
<feature type="compositionally biased region" description="Low complexity" evidence="11">
    <location>
        <begin position="9"/>
        <end position="23"/>
    </location>
</feature>
<evidence type="ECO:0000313" key="14">
    <source>
        <dbReference type="Proteomes" id="UP000503011"/>
    </source>
</evidence>
<feature type="compositionally biased region" description="Polar residues" evidence="11">
    <location>
        <begin position="414"/>
        <end position="425"/>
    </location>
</feature>
<feature type="transmembrane region" description="Helical" evidence="10">
    <location>
        <begin position="234"/>
        <end position="252"/>
    </location>
</feature>
<dbReference type="GO" id="GO:0005315">
    <property type="term" value="F:phosphate transmembrane transporter activity"/>
    <property type="evidence" value="ECO:0007669"/>
    <property type="project" value="InterPro"/>
</dbReference>
<dbReference type="Proteomes" id="UP000503011">
    <property type="component" value="Chromosome"/>
</dbReference>
<dbReference type="EMBL" id="AP022871">
    <property type="protein sequence ID" value="BCB84708.1"/>
    <property type="molecule type" value="Genomic_DNA"/>
</dbReference>
<dbReference type="PANTHER" id="PTHR42922">
    <property type="entry name" value="PHOSPHATE TRANSPORT SYSTEM PERMEASE PROTEIN PSTA"/>
    <property type="match status" value="1"/>
</dbReference>
<feature type="transmembrane region" description="Helical" evidence="10">
    <location>
        <begin position="46"/>
        <end position="67"/>
    </location>
</feature>
<evidence type="ECO:0000256" key="9">
    <source>
        <dbReference type="ARBA" id="ARBA00023136"/>
    </source>
</evidence>
<evidence type="ECO:0000256" key="10">
    <source>
        <dbReference type="RuleBase" id="RU363043"/>
    </source>
</evidence>
<feature type="region of interest" description="Disordered" evidence="11">
    <location>
        <begin position="381"/>
        <end position="425"/>
    </location>
</feature>
<comment type="similarity">
    <text evidence="3 10">Belongs to the binding-protein-dependent transport system permease family. CysTW subfamily.</text>
</comment>
<feature type="transmembrane region" description="Helical" evidence="10">
    <location>
        <begin position="73"/>
        <end position="94"/>
    </location>
</feature>
<protein>
    <recommendedName>
        <fullName evidence="10">Phosphate transport system permease protein PstA</fullName>
    </recommendedName>
</protein>
<dbReference type="AlphaFoldDB" id="A0A6F8YFF5"/>
<dbReference type="RefSeq" id="WP_173156012.1">
    <property type="nucleotide sequence ID" value="NZ_AP022871.1"/>
</dbReference>
<dbReference type="PROSITE" id="PS50928">
    <property type="entry name" value="ABC_TM1"/>
    <property type="match status" value="1"/>
</dbReference>
<evidence type="ECO:0000313" key="13">
    <source>
        <dbReference type="EMBL" id="BCB84708.1"/>
    </source>
</evidence>
<evidence type="ECO:0000256" key="11">
    <source>
        <dbReference type="SAM" id="MobiDB-lite"/>
    </source>
</evidence>
<name>A0A6F8YFF5_9ACTN</name>
<dbReference type="GO" id="GO:0035435">
    <property type="term" value="P:phosphate ion transmembrane transport"/>
    <property type="evidence" value="ECO:0007669"/>
    <property type="project" value="InterPro"/>
</dbReference>
<dbReference type="PANTHER" id="PTHR42922:SF1">
    <property type="entry name" value="PHOSPHATE TRANSPORT SYSTEM PERMEASE PROTEIN PSTA"/>
    <property type="match status" value="1"/>
</dbReference>
<accession>A0A6F8YFF5</accession>
<evidence type="ECO:0000256" key="1">
    <source>
        <dbReference type="ARBA" id="ARBA00003510"/>
    </source>
</evidence>
<proteinExistence type="inferred from homology"/>
<reference evidence="13 14" key="1">
    <citation type="submission" date="2020-03" db="EMBL/GenBank/DDBJ databases">
        <title>Whole genome shotgun sequence of Phytohabitans suffuscus NBRC 105367.</title>
        <authorList>
            <person name="Komaki H."/>
            <person name="Tamura T."/>
        </authorList>
    </citation>
    <scope>NUCLEOTIDE SEQUENCE [LARGE SCALE GENOMIC DNA]</scope>
    <source>
        <strain evidence="13 14">NBRC 105367</strain>
    </source>
</reference>
<dbReference type="Gene3D" id="1.10.3720.10">
    <property type="entry name" value="MetI-like"/>
    <property type="match status" value="1"/>
</dbReference>
<evidence type="ECO:0000256" key="3">
    <source>
        <dbReference type="ARBA" id="ARBA00007069"/>
    </source>
</evidence>
<feature type="transmembrane region" description="Helical" evidence="10">
    <location>
        <begin position="106"/>
        <end position="130"/>
    </location>
</feature>
<keyword evidence="4" id="KW-0813">Transport</keyword>
<gene>
    <name evidence="13" type="primary">pstA_2</name>
    <name evidence="13" type="ORF">Psuf_020210</name>
</gene>
<dbReference type="InterPro" id="IPR005672">
    <property type="entry name" value="Phosphate_PstA"/>
</dbReference>
<keyword evidence="7 10" id="KW-0812">Transmembrane</keyword>
<sequence length="425" mass="44846">MTLLKTETGARTTTVTAPPTTTVPDRRRPRGVQSPRPLGGFRTTDVFALSGGLAAALTTTGLLWIQLGPFTGLLGYIVVSWLLFVATYALLVSFDEDRPTMWDRVSTVVVHSLALVLFGVLIFVIAYTFARGARALPHLNFFTEDMRNAGPLDPLTVGGIKHAIIGTLIELGLSLAVSVPLGLLGGVFLHEIPGRFSRFVRTVVEAMTALPDLLAGLFIFATVILIFGLDKSGLAAALALSVTMLPIIIRATDVVLRLVPGSLTEAAYALGCGQWRTVWHVVLPTARSGLATAVILGAARGIGETSPVLITAGATAQVNVDPLHGPMMSLPLLAYTLVQNSQENMVARGFGTAATLMVLVLLLFAVARVIGGRGPGDLTARQRRRRAAASRRDLKRFGGRSPAAGDADPASPVTYPSSPAQGEIS</sequence>
<organism evidence="13 14">
    <name type="scientific">Phytohabitans suffuscus</name>
    <dbReference type="NCBI Taxonomy" id="624315"/>
    <lineage>
        <taxon>Bacteria</taxon>
        <taxon>Bacillati</taxon>
        <taxon>Actinomycetota</taxon>
        <taxon>Actinomycetes</taxon>
        <taxon>Micromonosporales</taxon>
        <taxon>Micromonosporaceae</taxon>
    </lineage>
</organism>
<keyword evidence="14" id="KW-1185">Reference proteome</keyword>
<feature type="transmembrane region" description="Helical" evidence="10">
    <location>
        <begin position="209"/>
        <end position="228"/>
    </location>
</feature>
<dbReference type="NCBIfam" id="TIGR00974">
    <property type="entry name" value="3a0107s02c"/>
    <property type="match status" value="1"/>
</dbReference>
<dbReference type="SUPFAM" id="SSF161098">
    <property type="entry name" value="MetI-like"/>
    <property type="match status" value="1"/>
</dbReference>
<comment type="function">
    <text evidence="1">Part of the binding-protein-dependent transport system for phosphate; probably responsible for the translocation of the substrate across the membrane.</text>
</comment>
<reference evidence="13 14" key="2">
    <citation type="submission" date="2020-03" db="EMBL/GenBank/DDBJ databases">
        <authorList>
            <person name="Ichikawa N."/>
            <person name="Kimura A."/>
            <person name="Kitahashi Y."/>
            <person name="Uohara A."/>
        </authorList>
    </citation>
    <scope>NUCLEOTIDE SEQUENCE [LARGE SCALE GENOMIC DNA]</scope>
    <source>
        <strain evidence="13 14">NBRC 105367</strain>
    </source>
</reference>
<evidence type="ECO:0000256" key="7">
    <source>
        <dbReference type="ARBA" id="ARBA00022692"/>
    </source>
</evidence>
<dbReference type="InterPro" id="IPR051408">
    <property type="entry name" value="Phosphate_transprt_permease"/>
</dbReference>
<keyword evidence="6" id="KW-0592">Phosphate transport</keyword>
<feature type="transmembrane region" description="Helical" evidence="10">
    <location>
        <begin position="350"/>
        <end position="370"/>
    </location>
</feature>
<dbReference type="InterPro" id="IPR000515">
    <property type="entry name" value="MetI-like"/>
</dbReference>
<comment type="subcellular location">
    <subcellularLocation>
        <location evidence="2 10">Cell membrane</location>
        <topology evidence="2 10">Multi-pass membrane protein</topology>
    </subcellularLocation>
</comment>
<keyword evidence="8 10" id="KW-1133">Transmembrane helix</keyword>
<feature type="domain" description="ABC transmembrane type-1" evidence="12">
    <location>
        <begin position="164"/>
        <end position="371"/>
    </location>
</feature>
<evidence type="ECO:0000259" key="12">
    <source>
        <dbReference type="PROSITE" id="PS50928"/>
    </source>
</evidence>
<evidence type="ECO:0000256" key="6">
    <source>
        <dbReference type="ARBA" id="ARBA00022592"/>
    </source>
</evidence>
<keyword evidence="9 10" id="KW-0472">Membrane</keyword>
<dbReference type="Pfam" id="PF00528">
    <property type="entry name" value="BPD_transp_1"/>
    <property type="match status" value="1"/>
</dbReference>
<dbReference type="CDD" id="cd06261">
    <property type="entry name" value="TM_PBP2"/>
    <property type="match status" value="1"/>
</dbReference>
<evidence type="ECO:0000256" key="4">
    <source>
        <dbReference type="ARBA" id="ARBA00022448"/>
    </source>
</evidence>
<feature type="compositionally biased region" description="Low complexity" evidence="11">
    <location>
        <begin position="399"/>
        <end position="412"/>
    </location>
</feature>
<evidence type="ECO:0000256" key="5">
    <source>
        <dbReference type="ARBA" id="ARBA00022475"/>
    </source>
</evidence>
<feature type="region of interest" description="Disordered" evidence="11">
    <location>
        <begin position="1"/>
        <end position="38"/>
    </location>
</feature>
<dbReference type="KEGG" id="psuu:Psuf_020210"/>
<evidence type="ECO:0000256" key="2">
    <source>
        <dbReference type="ARBA" id="ARBA00004651"/>
    </source>
</evidence>
<dbReference type="GO" id="GO:0005886">
    <property type="term" value="C:plasma membrane"/>
    <property type="evidence" value="ECO:0007669"/>
    <property type="project" value="UniProtKB-SubCell"/>
</dbReference>
<evidence type="ECO:0000256" key="8">
    <source>
        <dbReference type="ARBA" id="ARBA00022989"/>
    </source>
</evidence>
<keyword evidence="5 10" id="KW-1003">Cell membrane</keyword>